<feature type="binding site" evidence="8">
    <location>
        <begin position="36"/>
        <end position="37"/>
    </location>
    <ligand>
        <name>4-CDP-2-C-methyl-D-erythritol 2-phosphate</name>
        <dbReference type="ChEBI" id="CHEBI:57919"/>
    </ligand>
</feature>
<dbReference type="PROSITE" id="PS01350">
    <property type="entry name" value="ISPF"/>
    <property type="match status" value="1"/>
</dbReference>
<evidence type="ECO:0000256" key="9">
    <source>
        <dbReference type="RuleBase" id="RU004395"/>
    </source>
</evidence>
<feature type="binding site" evidence="8">
    <location>
        <position position="44"/>
    </location>
    <ligand>
        <name>a divalent metal cation</name>
        <dbReference type="ChEBI" id="CHEBI:60240"/>
    </ligand>
</feature>
<reference evidence="11 12" key="1">
    <citation type="submission" date="2019-06" db="EMBL/GenBank/DDBJ databases">
        <authorList>
            <person name="Teng J.L.L."/>
            <person name="Lee H.H."/>
            <person name="Lau S.K.P."/>
            <person name="Woo P.C.Y."/>
        </authorList>
    </citation>
    <scope>NUCLEOTIDE SEQUENCE [LARGE SCALE GENOMIC DNA]</scope>
    <source>
        <strain evidence="11 12">HKU70</strain>
    </source>
</reference>
<evidence type="ECO:0000256" key="7">
    <source>
        <dbReference type="ARBA" id="ARBA00023239"/>
    </source>
</evidence>
<comment type="similarity">
    <text evidence="3 8 9">Belongs to the IspF family.</text>
</comment>
<feature type="binding site" evidence="8">
    <location>
        <begin position="58"/>
        <end position="60"/>
    </location>
    <ligand>
        <name>4-CDP-2-C-methyl-D-erythritol 2-phosphate</name>
        <dbReference type="ChEBI" id="CHEBI:57919"/>
    </ligand>
</feature>
<feature type="site" description="Transition state stabilizer" evidence="8">
    <location>
        <position position="36"/>
    </location>
</feature>
<dbReference type="FunFam" id="3.30.1330.50:FF:000003">
    <property type="entry name" value="2-C-methyl-D-erythritol 2,4-cyclodiphosphate synthase"/>
    <property type="match status" value="1"/>
</dbReference>
<sequence length="157" mass="15655">MIVPRVGIGTDVHPFEAGRPCWMLGLQFDGDGCSGHSDGDVAVHALCDALLSAGGLGDLGTVFGVGRSDNVGITGAEMLTHVRGLLDDAGFTVGNAAVQLIGNRPKVGPRRAEAQDVLSALLGAPVSVSATTTDGLGLTGRGEGVAAMATALVYAAS</sequence>
<dbReference type="HAMAP" id="MF_00107">
    <property type="entry name" value="IspF"/>
    <property type="match status" value="1"/>
</dbReference>
<dbReference type="EMBL" id="VIGV01000008">
    <property type="protein sequence ID" value="TWS22519.1"/>
    <property type="molecule type" value="Genomic_DNA"/>
</dbReference>
<evidence type="ECO:0000256" key="2">
    <source>
        <dbReference type="ARBA" id="ARBA00004709"/>
    </source>
</evidence>
<feature type="binding site" evidence="8">
    <location>
        <position position="11"/>
    </location>
    <ligand>
        <name>a divalent metal cation</name>
        <dbReference type="ChEBI" id="CHEBI:60240"/>
    </ligand>
</feature>
<dbReference type="EC" id="4.6.1.12" evidence="4 8"/>
<dbReference type="AlphaFoldDB" id="A0A5C5RHH2"/>
<feature type="binding site" evidence="8">
    <location>
        <begin position="11"/>
        <end position="13"/>
    </location>
    <ligand>
        <name>4-CDP-2-C-methyl-D-erythritol 2-phosphate</name>
        <dbReference type="ChEBI" id="CHEBI:57919"/>
    </ligand>
</feature>
<dbReference type="InterPro" id="IPR003526">
    <property type="entry name" value="MECDP_synthase"/>
</dbReference>
<comment type="pathway">
    <text evidence="2 8">Isoprenoid biosynthesis; isopentenyl diphosphate biosynthesis via DXP pathway; isopentenyl diphosphate from 1-deoxy-D-xylulose 5-phosphate: step 4/6.</text>
</comment>
<dbReference type="NCBIfam" id="TIGR00151">
    <property type="entry name" value="ispF"/>
    <property type="match status" value="1"/>
</dbReference>
<dbReference type="GO" id="GO:0016114">
    <property type="term" value="P:terpenoid biosynthetic process"/>
    <property type="evidence" value="ECO:0007669"/>
    <property type="project" value="InterPro"/>
</dbReference>
<comment type="catalytic activity">
    <reaction evidence="1 8 9">
        <text>4-CDP-2-C-methyl-D-erythritol 2-phosphate = 2-C-methyl-D-erythritol 2,4-cyclic diphosphate + CMP</text>
        <dbReference type="Rhea" id="RHEA:23864"/>
        <dbReference type="ChEBI" id="CHEBI:57919"/>
        <dbReference type="ChEBI" id="CHEBI:58483"/>
        <dbReference type="ChEBI" id="CHEBI:60377"/>
        <dbReference type="EC" id="4.6.1.12"/>
    </reaction>
</comment>
<evidence type="ECO:0000256" key="3">
    <source>
        <dbReference type="ARBA" id="ARBA00008480"/>
    </source>
</evidence>
<dbReference type="Pfam" id="PF02542">
    <property type="entry name" value="YgbB"/>
    <property type="match status" value="1"/>
</dbReference>
<evidence type="ECO:0000256" key="1">
    <source>
        <dbReference type="ARBA" id="ARBA00000200"/>
    </source>
</evidence>
<feature type="domain" description="2-C-methyl-D-erythritol 2,4-cyclodiphosphate synthase" evidence="10">
    <location>
        <begin position="5"/>
        <end position="153"/>
    </location>
</feature>
<dbReference type="PANTHER" id="PTHR43181">
    <property type="entry name" value="2-C-METHYL-D-ERYTHRITOL 2,4-CYCLODIPHOSPHATE SYNTHASE, CHLOROPLASTIC"/>
    <property type="match status" value="1"/>
</dbReference>
<comment type="cofactor">
    <cofactor evidence="8">
        <name>a divalent metal cation</name>
        <dbReference type="ChEBI" id="CHEBI:60240"/>
    </cofactor>
    <text evidence="8">Binds 1 divalent metal cation per subunit.</text>
</comment>
<keyword evidence="12" id="KW-1185">Reference proteome</keyword>
<dbReference type="RefSeq" id="WP_146436873.1">
    <property type="nucleotide sequence ID" value="NZ_VIGV01000008.1"/>
</dbReference>
<dbReference type="SUPFAM" id="SSF69765">
    <property type="entry name" value="IpsF-like"/>
    <property type="match status" value="1"/>
</dbReference>
<dbReference type="PANTHER" id="PTHR43181:SF1">
    <property type="entry name" value="2-C-METHYL-D-ERYTHRITOL 2,4-CYCLODIPHOSPHATE SYNTHASE, CHLOROPLASTIC"/>
    <property type="match status" value="1"/>
</dbReference>
<feature type="binding site" evidence="8">
    <location>
        <position position="13"/>
    </location>
    <ligand>
        <name>a divalent metal cation</name>
        <dbReference type="ChEBI" id="CHEBI:60240"/>
    </ligand>
</feature>
<gene>
    <name evidence="8" type="primary">ispF</name>
    <name evidence="11" type="ORF">FK268_18830</name>
</gene>
<feature type="binding site" evidence="8">
    <location>
        <begin position="131"/>
        <end position="134"/>
    </location>
    <ligand>
        <name>4-CDP-2-C-methyl-D-erythritol 2-phosphate</name>
        <dbReference type="ChEBI" id="CHEBI:57919"/>
    </ligand>
</feature>
<protein>
    <recommendedName>
        <fullName evidence="4 8">2-C-methyl-D-erythritol 2,4-cyclodiphosphate synthase</fullName>
        <shortName evidence="8">MECDP-synthase</shortName>
        <shortName evidence="8">MECPP-synthase</shortName>
        <shortName evidence="8">MECPS</shortName>
        <ecNumber evidence="4 8">4.6.1.12</ecNumber>
    </recommendedName>
</protein>
<keyword evidence="7 8" id="KW-0456">Lyase</keyword>
<dbReference type="GO" id="GO:0046872">
    <property type="term" value="F:metal ion binding"/>
    <property type="evidence" value="ECO:0007669"/>
    <property type="project" value="UniProtKB-KW"/>
</dbReference>
<evidence type="ECO:0000313" key="11">
    <source>
        <dbReference type="EMBL" id="TWS22519.1"/>
    </source>
</evidence>
<comment type="function">
    <text evidence="8">Involved in the biosynthesis of isopentenyl diphosphate (IPP) and dimethylallyl diphosphate (DMAPP), two major building blocks of isoprenoid compounds. Catalyzes the conversion of 4-diphosphocytidyl-2-C-methyl-D-erythritol 2-phosphate (CDP-ME2P) to 2-C-methyl-D-erythritol 2,4-cyclodiphosphate (ME-CPP) with a corresponding release of cytidine 5-monophosphate (CMP).</text>
</comment>
<proteinExistence type="inferred from homology"/>
<comment type="caution">
    <text evidence="11">The sequence shown here is derived from an EMBL/GenBank/DDBJ whole genome shotgun (WGS) entry which is preliminary data.</text>
</comment>
<evidence type="ECO:0000259" key="10">
    <source>
        <dbReference type="Pfam" id="PF02542"/>
    </source>
</evidence>
<dbReference type="OrthoDB" id="9804336at2"/>
<organism evidence="11 12">
    <name type="scientific">Tsukamurella sputi</name>
    <dbReference type="NCBI Taxonomy" id="2591848"/>
    <lineage>
        <taxon>Bacteria</taxon>
        <taxon>Bacillati</taxon>
        <taxon>Actinomycetota</taxon>
        <taxon>Actinomycetes</taxon>
        <taxon>Mycobacteriales</taxon>
        <taxon>Tsukamurellaceae</taxon>
        <taxon>Tsukamurella</taxon>
    </lineage>
</organism>
<keyword evidence="5 8" id="KW-0479">Metal-binding</keyword>
<reference evidence="11 12" key="2">
    <citation type="submission" date="2019-08" db="EMBL/GenBank/DDBJ databases">
        <title>Tsukamurella conjunctivitidis sp. nov., Tsukamurella assacharolytica sp. nov. and Tsukamurella sputae sp. nov. isolated from patients with conjunctivitis, bacteraemia (lymphoma) and respiratory infection (sputum) in Hong Kong.</title>
        <authorList>
            <person name="Fok K.M.N."/>
            <person name="Fong J.Y.H."/>
        </authorList>
    </citation>
    <scope>NUCLEOTIDE SEQUENCE [LARGE SCALE GENOMIC DNA]</scope>
    <source>
        <strain evidence="11 12">HKU70</strain>
    </source>
</reference>
<comment type="caution">
    <text evidence="8">Lacks conserved residue(s) required for the propagation of feature annotation.</text>
</comment>
<evidence type="ECO:0000256" key="4">
    <source>
        <dbReference type="ARBA" id="ARBA00012579"/>
    </source>
</evidence>
<evidence type="ECO:0000256" key="5">
    <source>
        <dbReference type="ARBA" id="ARBA00022723"/>
    </source>
</evidence>
<dbReference type="Proteomes" id="UP000319792">
    <property type="component" value="Unassembled WGS sequence"/>
</dbReference>
<dbReference type="UniPathway" id="UPA00056">
    <property type="reaction ID" value="UER00095"/>
</dbReference>
<evidence type="ECO:0000256" key="8">
    <source>
        <dbReference type="HAMAP-Rule" id="MF_00107"/>
    </source>
</evidence>
<dbReference type="GO" id="GO:0019288">
    <property type="term" value="P:isopentenyl diphosphate biosynthetic process, methylerythritol 4-phosphate pathway"/>
    <property type="evidence" value="ECO:0007669"/>
    <property type="project" value="UniProtKB-UniRule"/>
</dbReference>
<accession>A0A5C5RHH2</accession>
<feature type="binding site" evidence="8">
    <location>
        <position position="141"/>
    </location>
    <ligand>
        <name>4-CDP-2-C-methyl-D-erythritol 2-phosphate</name>
        <dbReference type="ChEBI" id="CHEBI:57919"/>
    </ligand>
</feature>
<dbReference type="InterPro" id="IPR036571">
    <property type="entry name" value="MECDP_synthase_sf"/>
</dbReference>
<feature type="site" description="Transition state stabilizer" evidence="8">
    <location>
        <position position="132"/>
    </location>
</feature>
<evidence type="ECO:0000256" key="6">
    <source>
        <dbReference type="ARBA" id="ARBA00023229"/>
    </source>
</evidence>
<dbReference type="Gene3D" id="3.30.1330.50">
    <property type="entry name" value="2-C-methyl-D-erythritol 2,4-cyclodiphosphate synthase"/>
    <property type="match status" value="1"/>
</dbReference>
<keyword evidence="6 8" id="KW-0414">Isoprene biosynthesis</keyword>
<dbReference type="CDD" id="cd00554">
    <property type="entry name" value="MECDP_synthase"/>
    <property type="match status" value="1"/>
</dbReference>
<dbReference type="GO" id="GO:0008685">
    <property type="term" value="F:2-C-methyl-D-erythritol 2,4-cyclodiphosphate synthase activity"/>
    <property type="evidence" value="ECO:0007669"/>
    <property type="project" value="UniProtKB-UniRule"/>
</dbReference>
<dbReference type="InterPro" id="IPR020555">
    <property type="entry name" value="MECDP_synthase_CS"/>
</dbReference>
<comment type="subunit">
    <text evidence="8">Homotrimer.</text>
</comment>
<evidence type="ECO:0000313" key="12">
    <source>
        <dbReference type="Proteomes" id="UP000319792"/>
    </source>
</evidence>
<name>A0A5C5RHH2_9ACTN</name>